<keyword evidence="4" id="KW-1185">Reference proteome</keyword>
<gene>
    <name evidence="3" type="ORF">DFR29_10294</name>
</gene>
<dbReference type="Gene3D" id="3.40.710.10">
    <property type="entry name" value="DD-peptidase/beta-lactamase superfamily"/>
    <property type="match status" value="1"/>
</dbReference>
<dbReference type="SUPFAM" id="SSF56601">
    <property type="entry name" value="beta-lactamase/transpeptidase-like"/>
    <property type="match status" value="1"/>
</dbReference>
<evidence type="ECO:0000256" key="1">
    <source>
        <dbReference type="SAM" id="SignalP"/>
    </source>
</evidence>
<dbReference type="InterPro" id="IPR012338">
    <property type="entry name" value="Beta-lactam/transpept-like"/>
</dbReference>
<comment type="caution">
    <text evidence="3">The sequence shown here is derived from an EMBL/GenBank/DDBJ whole genome shotgun (WGS) entry which is preliminary data.</text>
</comment>
<name>A0A4R6Z6Q9_9GAMM</name>
<dbReference type="AlphaFoldDB" id="A0A4R6Z6Q9"/>
<dbReference type="PANTHER" id="PTHR46825:SF8">
    <property type="entry name" value="BETA-LACTAMASE-RELATED"/>
    <property type="match status" value="1"/>
</dbReference>
<feature type="chain" id="PRO_5020556473" evidence="1">
    <location>
        <begin position="21"/>
        <end position="570"/>
    </location>
</feature>
<organism evidence="3 4">
    <name type="scientific">Tahibacter aquaticus</name>
    <dbReference type="NCBI Taxonomy" id="520092"/>
    <lineage>
        <taxon>Bacteria</taxon>
        <taxon>Pseudomonadati</taxon>
        <taxon>Pseudomonadota</taxon>
        <taxon>Gammaproteobacteria</taxon>
        <taxon>Lysobacterales</taxon>
        <taxon>Rhodanobacteraceae</taxon>
        <taxon>Tahibacter</taxon>
    </lineage>
</organism>
<dbReference type="PANTHER" id="PTHR46825">
    <property type="entry name" value="D-ALANYL-D-ALANINE-CARBOXYPEPTIDASE/ENDOPEPTIDASE AMPH"/>
    <property type="match status" value="1"/>
</dbReference>
<evidence type="ECO:0000259" key="2">
    <source>
        <dbReference type="Pfam" id="PF00144"/>
    </source>
</evidence>
<dbReference type="RefSeq" id="WP_133817157.1">
    <property type="nucleotide sequence ID" value="NZ_SNZH01000002.1"/>
</dbReference>
<accession>A0A4R6Z6Q9</accession>
<evidence type="ECO:0000313" key="4">
    <source>
        <dbReference type="Proteomes" id="UP000295293"/>
    </source>
</evidence>
<dbReference type="Pfam" id="PF00144">
    <property type="entry name" value="Beta-lactamase"/>
    <property type="match status" value="1"/>
</dbReference>
<keyword evidence="1" id="KW-0732">Signal</keyword>
<dbReference type="OrthoDB" id="119951at2"/>
<reference evidence="3 4" key="1">
    <citation type="submission" date="2019-03" db="EMBL/GenBank/DDBJ databases">
        <title>Genomic Encyclopedia of Type Strains, Phase IV (KMG-IV): sequencing the most valuable type-strain genomes for metagenomic binning, comparative biology and taxonomic classification.</title>
        <authorList>
            <person name="Goeker M."/>
        </authorList>
    </citation>
    <scope>NUCLEOTIDE SEQUENCE [LARGE SCALE GENOMIC DNA]</scope>
    <source>
        <strain evidence="3 4">DSM 21667</strain>
    </source>
</reference>
<protein>
    <submittedName>
        <fullName evidence="3">CubicO group peptidase (Beta-lactamase class C family)</fullName>
    </submittedName>
</protein>
<feature type="domain" description="Beta-lactamase-related" evidence="2">
    <location>
        <begin position="35"/>
        <end position="344"/>
    </location>
</feature>
<feature type="signal peptide" evidence="1">
    <location>
        <begin position="1"/>
        <end position="20"/>
    </location>
</feature>
<evidence type="ECO:0000313" key="3">
    <source>
        <dbReference type="EMBL" id="TDR47435.1"/>
    </source>
</evidence>
<dbReference type="Proteomes" id="UP000295293">
    <property type="component" value="Unassembled WGS sequence"/>
</dbReference>
<dbReference type="InterPro" id="IPR001466">
    <property type="entry name" value="Beta-lactam-related"/>
</dbReference>
<proteinExistence type="predicted"/>
<dbReference type="EMBL" id="SNZH01000002">
    <property type="protein sequence ID" value="TDR47435.1"/>
    <property type="molecule type" value="Genomic_DNA"/>
</dbReference>
<sequence>MSWYRYCLLLLCLLPALAWADEPLLQVQQKLRPEFQSLAGSRKVPGLSIALVVDGRARWVESFGYADRNLRRPLRNDSRHNLGDLSKIFVAALAARLAAAGKVDLAVPLTRYLPDLRIAGGDTAAVNLTRLLTHHAGLPANQLAGMYYEAGTAAGVASLPPQALYFAQPPGSVYAYSNIGLELAAQALAAAGAASYAQLLQDQVLTPLGLVQTGFAPREDDAQGHRKGKPIAPPVLAREQAALGLRGSIADLARLAEQLTAPVPQLDLSSLLQPYNRDSLLDLDYRNGLAFSLFADRRPQVGTLARLSSLYPGARGRIDIALDQRTAVIVLANGADAGDAVDETIDALLDAWLQAAHAIAPREAKAGLPVRAEWPAAARPDSAARYYSSAAGLVALTPDGDDFDVRVLGLRFSAERRDDGWFRLHLRLLGVPLDLGPLRRVLVAPAVVAQQRVLIVWAARRSYLIGSAWQPPPLPAAVQALAGSYRLLNPDSLTTELGIARLQLELDDGVLSASYPLDIPLLRTRVPLQPEGDDALRVPGIGSIVGERLRLERADGRTRLHYSGYVFERE</sequence>
<dbReference type="InterPro" id="IPR050491">
    <property type="entry name" value="AmpC-like"/>
</dbReference>